<comment type="caution">
    <text evidence="1">The sequence shown here is derived from an EMBL/GenBank/DDBJ whole genome shotgun (WGS) entry which is preliminary data.</text>
</comment>
<gene>
    <name evidence="1" type="ORF">KUCAC02_019909</name>
</gene>
<dbReference type="EMBL" id="CM043808">
    <property type="protein sequence ID" value="KAI4802050.1"/>
    <property type="molecule type" value="Genomic_DNA"/>
</dbReference>
<accession>A0ACB9VQH1</accession>
<protein>
    <submittedName>
        <fullName evidence="1">Uncharacterized protein</fullName>
    </submittedName>
</protein>
<sequence>MLASEFSEIKGLLLNLQRGDIPQARAPTPQWDEDALSTKASCSQFREDRSGQGDVDAPNHASDSYS</sequence>
<reference evidence="1" key="1">
    <citation type="submission" date="2022-05" db="EMBL/GenBank/DDBJ databases">
        <title>Chromosome-level genome of Chaenocephalus aceratus.</title>
        <authorList>
            <person name="Park H."/>
        </authorList>
    </citation>
    <scope>NUCLEOTIDE SEQUENCE</scope>
    <source>
        <strain evidence="1">KU_202001</strain>
    </source>
</reference>
<evidence type="ECO:0000313" key="1">
    <source>
        <dbReference type="EMBL" id="KAI4802050.1"/>
    </source>
</evidence>
<name>A0ACB9VQH1_CHAAC</name>
<proteinExistence type="predicted"/>
<organism evidence="1 2">
    <name type="scientific">Chaenocephalus aceratus</name>
    <name type="common">Blackfin icefish</name>
    <name type="synonym">Chaenichthys aceratus</name>
    <dbReference type="NCBI Taxonomy" id="36190"/>
    <lineage>
        <taxon>Eukaryota</taxon>
        <taxon>Metazoa</taxon>
        <taxon>Chordata</taxon>
        <taxon>Craniata</taxon>
        <taxon>Vertebrata</taxon>
        <taxon>Euteleostomi</taxon>
        <taxon>Actinopterygii</taxon>
        <taxon>Neopterygii</taxon>
        <taxon>Teleostei</taxon>
        <taxon>Neoteleostei</taxon>
        <taxon>Acanthomorphata</taxon>
        <taxon>Eupercaria</taxon>
        <taxon>Perciformes</taxon>
        <taxon>Notothenioidei</taxon>
        <taxon>Channichthyidae</taxon>
        <taxon>Chaenocephalus</taxon>
    </lineage>
</organism>
<dbReference type="Proteomes" id="UP001057452">
    <property type="component" value="Chromosome 24"/>
</dbReference>
<keyword evidence="2" id="KW-1185">Reference proteome</keyword>
<evidence type="ECO:0000313" key="2">
    <source>
        <dbReference type="Proteomes" id="UP001057452"/>
    </source>
</evidence>